<feature type="transmembrane region" description="Helical" evidence="19">
    <location>
        <begin position="61"/>
        <end position="82"/>
    </location>
</feature>
<feature type="transmembrane region" description="Helical" evidence="19">
    <location>
        <begin position="35"/>
        <end position="54"/>
    </location>
</feature>
<evidence type="ECO:0000256" key="6">
    <source>
        <dbReference type="ARBA" id="ARBA00015850"/>
    </source>
</evidence>
<dbReference type="EMBL" id="WUPT01000002">
    <property type="protein sequence ID" value="MXQ09042.1"/>
    <property type="molecule type" value="Genomic_DNA"/>
</dbReference>
<keyword evidence="8 19" id="KW-0169">Cobalamin biosynthesis</keyword>
<keyword evidence="21" id="KW-1185">Reference proteome</keyword>
<evidence type="ECO:0000256" key="17">
    <source>
        <dbReference type="ARBA" id="ARBA00048623"/>
    </source>
</evidence>
<comment type="pathway">
    <text evidence="3 19">Cofactor biosynthesis; adenosylcobalamin biosynthesis; adenosylcobalamin from cob(II)yrinate a,c-diamide: step 7/7.</text>
</comment>
<evidence type="ECO:0000256" key="16">
    <source>
        <dbReference type="ARBA" id="ARBA00032853"/>
    </source>
</evidence>
<comment type="similarity">
    <text evidence="4 19">Belongs to the CobS family.</text>
</comment>
<dbReference type="Proteomes" id="UP000480350">
    <property type="component" value="Unassembled WGS sequence"/>
</dbReference>
<evidence type="ECO:0000256" key="3">
    <source>
        <dbReference type="ARBA" id="ARBA00004663"/>
    </source>
</evidence>
<comment type="function">
    <text evidence="14 19">Joins adenosylcobinamide-GDP and alpha-ribazole to generate adenosylcobalamin (Ado-cobalamin). Also synthesizes adenosylcobalamin 5'-phosphate from adenosylcobinamide-GDP and alpha-ribazole 5'-phosphate.</text>
</comment>
<dbReference type="GO" id="GO:0009236">
    <property type="term" value="P:cobalamin biosynthetic process"/>
    <property type="evidence" value="ECO:0007669"/>
    <property type="project" value="UniProtKB-UniRule"/>
</dbReference>
<dbReference type="NCBIfam" id="TIGR00317">
    <property type="entry name" value="cobS"/>
    <property type="match status" value="1"/>
</dbReference>
<feature type="transmembrane region" description="Helical" evidence="19">
    <location>
        <begin position="180"/>
        <end position="210"/>
    </location>
</feature>
<evidence type="ECO:0000256" key="8">
    <source>
        <dbReference type="ARBA" id="ARBA00022573"/>
    </source>
</evidence>
<evidence type="ECO:0000256" key="10">
    <source>
        <dbReference type="ARBA" id="ARBA00022692"/>
    </source>
</evidence>
<feature type="transmembrane region" description="Helical" evidence="19">
    <location>
        <begin position="111"/>
        <end position="130"/>
    </location>
</feature>
<evidence type="ECO:0000256" key="4">
    <source>
        <dbReference type="ARBA" id="ARBA00010561"/>
    </source>
</evidence>
<evidence type="ECO:0000256" key="15">
    <source>
        <dbReference type="ARBA" id="ARBA00032605"/>
    </source>
</evidence>
<sequence>MTPPRRLDEARLALMLLTVIPAGRLKEPAPSLADAAWAYPLVGIVTGTVGWAVFAGLTAAGAASVLAALLAVGAVVAVTGGLHHDGLADFADALGGRDAARRLEIMRDSRIGTYGVLALIFAVTLSVVSVSGLGGRAGWSEFALIGTGSRLAMLAALVHLPRARTDGLGHHASGVKNASLLPGGVALVGLALLTGTATLPALAAIALSALAVSLAARRLLGGQTGDVLGTVQLTSEVTAWVAFAVVL</sequence>
<dbReference type="GO" id="GO:0051073">
    <property type="term" value="F:adenosylcobinamide-GDP ribazoletransferase activity"/>
    <property type="evidence" value="ECO:0007669"/>
    <property type="project" value="UniProtKB-UniRule"/>
</dbReference>
<comment type="subcellular location">
    <subcellularLocation>
        <location evidence="2 19">Cell membrane</location>
        <topology evidence="2 19">Multi-pass membrane protein</topology>
    </subcellularLocation>
</comment>
<comment type="cofactor">
    <cofactor evidence="1 19">
        <name>Mg(2+)</name>
        <dbReference type="ChEBI" id="CHEBI:18420"/>
    </cofactor>
</comment>
<dbReference type="PANTHER" id="PTHR34148:SF1">
    <property type="entry name" value="ADENOSYLCOBINAMIDE-GDP RIBAZOLETRANSFERASE"/>
    <property type="match status" value="1"/>
</dbReference>
<comment type="catalytic activity">
    <reaction evidence="18 19">
        <text>alpha-ribazole 5'-phosphate + adenosylcob(III)inamide-GDP = adenosylcob(III)alamin 5'-phosphate + GMP + H(+)</text>
        <dbReference type="Rhea" id="RHEA:23560"/>
        <dbReference type="ChEBI" id="CHEBI:15378"/>
        <dbReference type="ChEBI" id="CHEBI:57918"/>
        <dbReference type="ChEBI" id="CHEBI:58115"/>
        <dbReference type="ChEBI" id="CHEBI:60487"/>
        <dbReference type="ChEBI" id="CHEBI:60493"/>
        <dbReference type="EC" id="2.7.8.26"/>
    </reaction>
</comment>
<keyword evidence="10 19" id="KW-0812">Transmembrane</keyword>
<dbReference type="RefSeq" id="WP_160764905.1">
    <property type="nucleotide sequence ID" value="NZ_WUPT01000002.1"/>
</dbReference>
<evidence type="ECO:0000256" key="12">
    <source>
        <dbReference type="ARBA" id="ARBA00022989"/>
    </source>
</evidence>
<evidence type="ECO:0000256" key="19">
    <source>
        <dbReference type="HAMAP-Rule" id="MF_00719"/>
    </source>
</evidence>
<keyword evidence="7 19" id="KW-1003">Cell membrane</keyword>
<evidence type="ECO:0000313" key="20">
    <source>
        <dbReference type="EMBL" id="MXQ09042.1"/>
    </source>
</evidence>
<dbReference type="PANTHER" id="PTHR34148">
    <property type="entry name" value="ADENOSYLCOBINAMIDE-GDP RIBAZOLETRANSFERASE"/>
    <property type="match status" value="1"/>
</dbReference>
<dbReference type="Pfam" id="PF02654">
    <property type="entry name" value="CobS"/>
    <property type="match status" value="1"/>
</dbReference>
<evidence type="ECO:0000256" key="7">
    <source>
        <dbReference type="ARBA" id="ARBA00022475"/>
    </source>
</evidence>
<evidence type="ECO:0000256" key="1">
    <source>
        <dbReference type="ARBA" id="ARBA00001946"/>
    </source>
</evidence>
<keyword evidence="9 19" id="KW-0808">Transferase</keyword>
<evidence type="ECO:0000256" key="18">
    <source>
        <dbReference type="ARBA" id="ARBA00049504"/>
    </source>
</evidence>
<proteinExistence type="inferred from homology"/>
<accession>A0A7C9IJP9</accession>
<reference evidence="20 21" key="2">
    <citation type="submission" date="2020-03" db="EMBL/GenBank/DDBJ databases">
        <title>Kangsaoukella pontilimi gen. nov., sp. nov., a new member of the family Rhodobacteraceae isolated from a tidal mudflat.</title>
        <authorList>
            <person name="Kim I.S."/>
        </authorList>
    </citation>
    <scope>NUCLEOTIDE SEQUENCE [LARGE SCALE GENOMIC DNA]</scope>
    <source>
        <strain evidence="20 21">GH1-50</strain>
    </source>
</reference>
<comment type="caution">
    <text evidence="20">The sequence shown here is derived from an EMBL/GenBank/DDBJ whole genome shotgun (WGS) entry which is preliminary data.</text>
</comment>
<reference evidence="20 21" key="1">
    <citation type="submission" date="2019-12" db="EMBL/GenBank/DDBJ databases">
        <authorList>
            <person name="Lee S.D."/>
        </authorList>
    </citation>
    <scope>NUCLEOTIDE SEQUENCE [LARGE SCALE GENOMIC DNA]</scope>
    <source>
        <strain evidence="20 21">GH1-50</strain>
    </source>
</reference>
<keyword evidence="12 19" id="KW-1133">Transmembrane helix</keyword>
<dbReference type="UniPathway" id="UPA00148">
    <property type="reaction ID" value="UER00238"/>
</dbReference>
<feature type="transmembrane region" description="Helical" evidence="19">
    <location>
        <begin position="142"/>
        <end position="160"/>
    </location>
</feature>
<evidence type="ECO:0000256" key="13">
    <source>
        <dbReference type="ARBA" id="ARBA00023136"/>
    </source>
</evidence>
<dbReference type="GO" id="GO:0005886">
    <property type="term" value="C:plasma membrane"/>
    <property type="evidence" value="ECO:0007669"/>
    <property type="project" value="UniProtKB-SubCell"/>
</dbReference>
<evidence type="ECO:0000256" key="9">
    <source>
        <dbReference type="ARBA" id="ARBA00022679"/>
    </source>
</evidence>
<evidence type="ECO:0000256" key="11">
    <source>
        <dbReference type="ARBA" id="ARBA00022842"/>
    </source>
</evidence>
<evidence type="ECO:0000256" key="5">
    <source>
        <dbReference type="ARBA" id="ARBA00013200"/>
    </source>
</evidence>
<keyword evidence="13 19" id="KW-0472">Membrane</keyword>
<dbReference type="InterPro" id="IPR003805">
    <property type="entry name" value="CobS"/>
</dbReference>
<dbReference type="AlphaFoldDB" id="A0A7C9IJP9"/>
<evidence type="ECO:0000256" key="14">
    <source>
        <dbReference type="ARBA" id="ARBA00025228"/>
    </source>
</evidence>
<dbReference type="GO" id="GO:0008818">
    <property type="term" value="F:cobalamin 5'-phosphate synthase activity"/>
    <property type="evidence" value="ECO:0007669"/>
    <property type="project" value="UniProtKB-UniRule"/>
</dbReference>
<dbReference type="HAMAP" id="MF_00719">
    <property type="entry name" value="CobS"/>
    <property type="match status" value="1"/>
</dbReference>
<evidence type="ECO:0000256" key="2">
    <source>
        <dbReference type="ARBA" id="ARBA00004651"/>
    </source>
</evidence>
<protein>
    <recommendedName>
        <fullName evidence="6 19">Adenosylcobinamide-GDP ribazoletransferase</fullName>
        <ecNumber evidence="5 19">2.7.8.26</ecNumber>
    </recommendedName>
    <alternativeName>
        <fullName evidence="16 19">Cobalamin synthase</fullName>
    </alternativeName>
    <alternativeName>
        <fullName evidence="15 19">Cobalamin-5'-phosphate synthase</fullName>
    </alternativeName>
</protein>
<dbReference type="EC" id="2.7.8.26" evidence="5 19"/>
<keyword evidence="11 19" id="KW-0460">Magnesium</keyword>
<evidence type="ECO:0000313" key="21">
    <source>
        <dbReference type="Proteomes" id="UP000480350"/>
    </source>
</evidence>
<comment type="catalytic activity">
    <reaction evidence="17 19">
        <text>alpha-ribazole + adenosylcob(III)inamide-GDP = adenosylcob(III)alamin + GMP + H(+)</text>
        <dbReference type="Rhea" id="RHEA:16049"/>
        <dbReference type="ChEBI" id="CHEBI:10329"/>
        <dbReference type="ChEBI" id="CHEBI:15378"/>
        <dbReference type="ChEBI" id="CHEBI:18408"/>
        <dbReference type="ChEBI" id="CHEBI:58115"/>
        <dbReference type="ChEBI" id="CHEBI:60487"/>
        <dbReference type="EC" id="2.7.8.26"/>
    </reaction>
</comment>
<name>A0A7C9IJP9_9RHOB</name>
<gene>
    <name evidence="19 20" type="primary">cobS</name>
    <name evidence="20" type="ORF">GQ651_14435</name>
</gene>
<organism evidence="20 21">
    <name type="scientific">Kangsaoukella pontilimi</name>
    <dbReference type="NCBI Taxonomy" id="2691042"/>
    <lineage>
        <taxon>Bacteria</taxon>
        <taxon>Pseudomonadati</taxon>
        <taxon>Pseudomonadota</taxon>
        <taxon>Alphaproteobacteria</taxon>
        <taxon>Rhodobacterales</taxon>
        <taxon>Paracoccaceae</taxon>
        <taxon>Kangsaoukella</taxon>
    </lineage>
</organism>